<organism evidence="6 7">
    <name type="scientific">Xanthobacter oligotrophicus</name>
    <dbReference type="NCBI Taxonomy" id="2607286"/>
    <lineage>
        <taxon>Bacteria</taxon>
        <taxon>Pseudomonadati</taxon>
        <taxon>Pseudomonadota</taxon>
        <taxon>Alphaproteobacteria</taxon>
        <taxon>Hyphomicrobiales</taxon>
        <taxon>Xanthobacteraceae</taxon>
        <taxon>Xanthobacter</taxon>
    </lineage>
</organism>
<name>A0ABW6ZZF9_9HYPH</name>
<accession>A0ABW6ZZF9</accession>
<dbReference type="EC" id="2.1.1.177" evidence="5"/>
<dbReference type="InterPro" id="IPR029026">
    <property type="entry name" value="tRNA_m1G_MTases_N"/>
</dbReference>
<dbReference type="PIRSF" id="PIRSF004505">
    <property type="entry name" value="MT_bac"/>
    <property type="match status" value="1"/>
</dbReference>
<evidence type="ECO:0000313" key="6">
    <source>
        <dbReference type="EMBL" id="MFG1373186.1"/>
    </source>
</evidence>
<keyword evidence="7" id="KW-1185">Reference proteome</keyword>
<evidence type="ECO:0000256" key="5">
    <source>
        <dbReference type="HAMAP-Rule" id="MF_00658"/>
    </source>
</evidence>
<keyword evidence="2 5" id="KW-0808">Transferase</keyword>
<reference evidence="6 7" key="1">
    <citation type="submission" date="2024-02" db="EMBL/GenBank/DDBJ databases">
        <title>Expansion and revision of Xanthobacter and proposal of Roseixanthobacter gen. nov.</title>
        <authorList>
            <person name="Soltysiak M.P.M."/>
            <person name="Jalihal A."/>
            <person name="Ory A."/>
            <person name="Chrisophersen C."/>
            <person name="Lee A.D."/>
            <person name="Boulton J."/>
            <person name="Springer M."/>
        </authorList>
    </citation>
    <scope>NUCLEOTIDE SEQUENCE [LARGE SCALE GENOMIC DNA]</scope>
    <source>
        <strain evidence="6 7">23A</strain>
    </source>
</reference>
<dbReference type="Pfam" id="PF02590">
    <property type="entry name" value="SPOUT_MTase"/>
    <property type="match status" value="1"/>
</dbReference>
<dbReference type="SUPFAM" id="SSF75217">
    <property type="entry name" value="alpha/beta knot"/>
    <property type="match status" value="1"/>
</dbReference>
<proteinExistence type="inferred from homology"/>
<dbReference type="Proteomes" id="UP001604002">
    <property type="component" value="Unassembled WGS sequence"/>
</dbReference>
<dbReference type="HAMAP" id="MF_00658">
    <property type="entry name" value="23SrRNA_methyltr_H"/>
    <property type="match status" value="1"/>
</dbReference>
<evidence type="ECO:0000313" key="7">
    <source>
        <dbReference type="Proteomes" id="UP001604002"/>
    </source>
</evidence>
<dbReference type="Gene3D" id="3.40.1280.10">
    <property type="match status" value="1"/>
</dbReference>
<evidence type="ECO:0000256" key="3">
    <source>
        <dbReference type="ARBA" id="ARBA00022691"/>
    </source>
</evidence>
<feature type="binding site" evidence="5">
    <location>
        <position position="108"/>
    </location>
    <ligand>
        <name>S-adenosyl-L-methionine</name>
        <dbReference type="ChEBI" id="CHEBI:59789"/>
    </ligand>
</feature>
<evidence type="ECO:0000256" key="4">
    <source>
        <dbReference type="ARBA" id="ARBA00038303"/>
    </source>
</evidence>
<keyword evidence="5" id="KW-0963">Cytoplasm</keyword>
<dbReference type="InterPro" id="IPR029028">
    <property type="entry name" value="Alpha/beta_knot_MTases"/>
</dbReference>
<dbReference type="InterPro" id="IPR003742">
    <property type="entry name" value="RlmH-like"/>
</dbReference>
<evidence type="ECO:0000256" key="2">
    <source>
        <dbReference type="ARBA" id="ARBA00022679"/>
    </source>
</evidence>
<dbReference type="PANTHER" id="PTHR33603">
    <property type="entry name" value="METHYLTRANSFERASE"/>
    <property type="match status" value="1"/>
</dbReference>
<keyword evidence="1 5" id="KW-0489">Methyltransferase</keyword>
<feature type="binding site" evidence="5">
    <location>
        <position position="76"/>
    </location>
    <ligand>
        <name>S-adenosyl-L-methionine</name>
        <dbReference type="ChEBI" id="CHEBI:59789"/>
    </ligand>
</feature>
<protein>
    <recommendedName>
        <fullName evidence="5">Ribosomal RNA large subunit methyltransferase H</fullName>
        <ecNumber evidence="5">2.1.1.177</ecNumber>
    </recommendedName>
    <alternativeName>
        <fullName evidence="5">23S rRNA (pseudouridine1915-N3)-methyltransferase</fullName>
    </alternativeName>
    <alternativeName>
        <fullName evidence="5">23S rRNA m3Psi1915 methyltransferase</fullName>
    </alternativeName>
    <alternativeName>
        <fullName evidence="5">rRNA (pseudouridine-N3-)-methyltransferase RlmH</fullName>
    </alternativeName>
</protein>
<comment type="function">
    <text evidence="5">Specifically methylates the pseudouridine at position 1915 (m3Psi1915) in 23S rRNA.</text>
</comment>
<dbReference type="CDD" id="cd18081">
    <property type="entry name" value="RlmH-like"/>
    <property type="match status" value="1"/>
</dbReference>
<gene>
    <name evidence="5 6" type="primary">rlmH</name>
    <name evidence="6" type="ORF">V5F32_13500</name>
</gene>
<sequence length="160" mass="16980">MRLVLACVGRLKAGAERDLVTRYVDRIRPAGRPLGLGPCDMIEIPESAARRAEDRMAEEGAALLAALPAGAGLIALDPRGRQLSSEDFAARMAAQRDGGLSALAFVIGGADGLCDAVRDKAALMVAYGTATFPHQLVRVMLAEQIYRAVTILSGHPYHRA</sequence>
<comment type="catalytic activity">
    <reaction evidence="5">
        <text>pseudouridine(1915) in 23S rRNA + S-adenosyl-L-methionine = N(3)-methylpseudouridine(1915) in 23S rRNA + S-adenosyl-L-homocysteine + H(+)</text>
        <dbReference type="Rhea" id="RHEA:42752"/>
        <dbReference type="Rhea" id="RHEA-COMP:10221"/>
        <dbReference type="Rhea" id="RHEA-COMP:10222"/>
        <dbReference type="ChEBI" id="CHEBI:15378"/>
        <dbReference type="ChEBI" id="CHEBI:57856"/>
        <dbReference type="ChEBI" id="CHEBI:59789"/>
        <dbReference type="ChEBI" id="CHEBI:65314"/>
        <dbReference type="ChEBI" id="CHEBI:74486"/>
        <dbReference type="EC" id="2.1.1.177"/>
    </reaction>
</comment>
<dbReference type="NCBIfam" id="NF000991">
    <property type="entry name" value="PRK00103.2-5"/>
    <property type="match status" value="1"/>
</dbReference>
<dbReference type="EMBL" id="JBAFVH010000007">
    <property type="protein sequence ID" value="MFG1373186.1"/>
    <property type="molecule type" value="Genomic_DNA"/>
</dbReference>
<comment type="caution">
    <text evidence="5">Lacks conserved residue(s) required for the propagation of feature annotation.</text>
</comment>
<comment type="subunit">
    <text evidence="5">Homodimer.</text>
</comment>
<comment type="caution">
    <text evidence="6">The sequence shown here is derived from an EMBL/GenBank/DDBJ whole genome shotgun (WGS) entry which is preliminary data.</text>
</comment>
<dbReference type="NCBIfam" id="NF000989">
    <property type="entry name" value="PRK00103.2-3"/>
    <property type="match status" value="1"/>
</dbReference>
<comment type="similarity">
    <text evidence="4 5">Belongs to the RNA methyltransferase RlmH family.</text>
</comment>
<dbReference type="PANTHER" id="PTHR33603:SF1">
    <property type="entry name" value="RIBOSOMAL RNA LARGE SUBUNIT METHYLTRANSFERASE H"/>
    <property type="match status" value="1"/>
</dbReference>
<evidence type="ECO:0000256" key="1">
    <source>
        <dbReference type="ARBA" id="ARBA00022603"/>
    </source>
</evidence>
<keyword evidence="5" id="KW-0698">rRNA processing</keyword>
<dbReference type="RefSeq" id="WP_393992988.1">
    <property type="nucleotide sequence ID" value="NZ_JBAFVH010000007.1"/>
</dbReference>
<comment type="subcellular location">
    <subcellularLocation>
        <location evidence="5">Cytoplasm</location>
    </subcellularLocation>
</comment>
<keyword evidence="3 5" id="KW-0949">S-adenosyl-L-methionine</keyword>